<feature type="transmembrane region" description="Helical" evidence="11">
    <location>
        <begin position="151"/>
        <end position="174"/>
    </location>
</feature>
<feature type="transmembrane region" description="Helical" evidence="11">
    <location>
        <begin position="65"/>
        <end position="89"/>
    </location>
</feature>
<name>A0A5R9BYN7_9LACO</name>
<dbReference type="PROSITE" id="PS51103">
    <property type="entry name" value="PTS_EIIC_TYPE_1"/>
    <property type="match status" value="1"/>
</dbReference>
<dbReference type="AlphaFoldDB" id="A0A5R9BYN7"/>
<feature type="transmembrane region" description="Helical" evidence="11">
    <location>
        <begin position="12"/>
        <end position="32"/>
    </location>
</feature>
<evidence type="ECO:0000313" key="15">
    <source>
        <dbReference type="Proteomes" id="UP000305541"/>
    </source>
</evidence>
<evidence type="ECO:0000256" key="6">
    <source>
        <dbReference type="ARBA" id="ARBA00022683"/>
    </source>
</evidence>
<dbReference type="RefSeq" id="WP_138473853.1">
    <property type="nucleotide sequence ID" value="NZ_VBTH01000003.1"/>
</dbReference>
<dbReference type="InterPro" id="IPR001127">
    <property type="entry name" value="PTS_EIIA_1_perm"/>
</dbReference>
<accession>A0A5R9BYN7</accession>
<evidence type="ECO:0000259" key="12">
    <source>
        <dbReference type="PROSITE" id="PS51093"/>
    </source>
</evidence>
<dbReference type="InterPro" id="IPR050558">
    <property type="entry name" value="PTS_Sugar-Specific_Components"/>
</dbReference>
<dbReference type="GO" id="GO:0009401">
    <property type="term" value="P:phosphoenolpyruvate-dependent sugar phosphotransferase system"/>
    <property type="evidence" value="ECO:0007669"/>
    <property type="project" value="UniProtKB-KW"/>
</dbReference>
<keyword evidence="8 11" id="KW-1133">Transmembrane helix</keyword>
<dbReference type="OrthoDB" id="9769191at2"/>
<comment type="subcellular location">
    <subcellularLocation>
        <location evidence="1">Cell membrane</location>
        <topology evidence="1">Multi-pass membrane protein</topology>
    </subcellularLocation>
</comment>
<proteinExistence type="predicted"/>
<dbReference type="InterPro" id="IPR013013">
    <property type="entry name" value="PTS_EIIC_1"/>
</dbReference>
<keyword evidence="3" id="KW-1003">Cell membrane</keyword>
<dbReference type="InterPro" id="IPR003352">
    <property type="entry name" value="PTS_EIIC"/>
</dbReference>
<feature type="transmembrane region" description="Helical" evidence="11">
    <location>
        <begin position="296"/>
        <end position="318"/>
    </location>
</feature>
<evidence type="ECO:0000256" key="3">
    <source>
        <dbReference type="ARBA" id="ARBA00022475"/>
    </source>
</evidence>
<feature type="transmembrane region" description="Helical" evidence="11">
    <location>
        <begin position="194"/>
        <end position="211"/>
    </location>
</feature>
<dbReference type="GO" id="GO:0005886">
    <property type="term" value="C:plasma membrane"/>
    <property type="evidence" value="ECO:0007669"/>
    <property type="project" value="UniProtKB-SubCell"/>
</dbReference>
<dbReference type="NCBIfam" id="TIGR00830">
    <property type="entry name" value="PTBA"/>
    <property type="match status" value="1"/>
</dbReference>
<keyword evidence="6" id="KW-0598">Phosphotransferase system</keyword>
<dbReference type="GO" id="GO:0008982">
    <property type="term" value="F:protein-N(PI)-phosphohistidine-sugar phosphotransferase activity"/>
    <property type="evidence" value="ECO:0007669"/>
    <property type="project" value="InterPro"/>
</dbReference>
<feature type="region of interest" description="Disordered" evidence="10">
    <location>
        <begin position="328"/>
        <end position="347"/>
    </location>
</feature>
<keyword evidence="7 11" id="KW-0812">Transmembrane</keyword>
<feature type="domain" description="PTS EIIC type-1" evidence="13">
    <location>
        <begin position="1"/>
        <end position="329"/>
    </location>
</feature>
<evidence type="ECO:0000256" key="5">
    <source>
        <dbReference type="ARBA" id="ARBA00022679"/>
    </source>
</evidence>
<evidence type="ECO:0000256" key="10">
    <source>
        <dbReference type="SAM" id="MobiDB-lite"/>
    </source>
</evidence>
<evidence type="ECO:0000256" key="1">
    <source>
        <dbReference type="ARBA" id="ARBA00004651"/>
    </source>
</evidence>
<feature type="transmembrane region" description="Helical" evidence="11">
    <location>
        <begin position="247"/>
        <end position="265"/>
    </location>
</feature>
<sequence>MSTTSGTYQILFAAADGFFTFLPLALAYTAAIKFKTSQFISVAIGFAMVYPAITAVAAKGTALTFLGIPVILSPSGYASSVIPIILTVWVQSKVEPVFKKIVPSSLSMIFVPFLTLLLMVPLAFVVIGPIGTVIGNALGSLYNTIYNLSPVIAGAIMGGFWQVFVMFGMHWGFVPVMMQNLTPAGGGVDSMTPMLLPAVLAQGGAALAVFFRTHNKKTKELSMSSAVTSIFGVTEPAVYGVNLPLKIPFVSACIAGAVGGGFIAFMGVKNYVFGGLVSIFSFSAFIKTGTNNITPVIIAIIGSVIAIVLAFVLTMILFNKSVSDDTNKEEKVSSDVEEQKTDDVNNGSNDMKDGEKIILGSPLTGDVINLDQVQDPVFSSQAMGKGIAVEPQVGKLVSPMDGEITVAFKTGHAVGISGNNGVDLLMHVGIDTVELDGKGFEILVHQGDQVKAGQTLINFDIDKIKKEGYLTTVPIVVTNSDQFTDISGLDQDDVTIGEDFLTITK</sequence>
<feature type="transmembrane region" description="Helical" evidence="11">
    <location>
        <begin position="109"/>
        <end position="139"/>
    </location>
</feature>
<dbReference type="SUPFAM" id="SSF51261">
    <property type="entry name" value="Duplicated hybrid motif"/>
    <property type="match status" value="1"/>
</dbReference>
<dbReference type="Gene3D" id="2.70.70.10">
    <property type="entry name" value="Glucose Permease (Domain IIA)"/>
    <property type="match status" value="1"/>
</dbReference>
<dbReference type="FunFam" id="2.70.70.10:FF:000001">
    <property type="entry name" value="PTS system glucose-specific IIA component"/>
    <property type="match status" value="1"/>
</dbReference>
<organism evidence="14 15">
    <name type="scientific">Pediococcus stilesii</name>
    <dbReference type="NCBI Taxonomy" id="331679"/>
    <lineage>
        <taxon>Bacteria</taxon>
        <taxon>Bacillati</taxon>
        <taxon>Bacillota</taxon>
        <taxon>Bacilli</taxon>
        <taxon>Lactobacillales</taxon>
        <taxon>Lactobacillaceae</taxon>
        <taxon>Pediococcus</taxon>
    </lineage>
</organism>
<keyword evidence="5" id="KW-0808">Transferase</keyword>
<dbReference type="Pfam" id="PF00358">
    <property type="entry name" value="PTS_EIIA_1"/>
    <property type="match status" value="1"/>
</dbReference>
<evidence type="ECO:0000256" key="4">
    <source>
        <dbReference type="ARBA" id="ARBA00022597"/>
    </source>
</evidence>
<feature type="compositionally biased region" description="Basic and acidic residues" evidence="10">
    <location>
        <begin position="328"/>
        <end position="343"/>
    </location>
</feature>
<protein>
    <submittedName>
        <fullName evidence="14">PTS beta-glucoside transporter subunit EIIBCA</fullName>
    </submittedName>
</protein>
<dbReference type="PROSITE" id="PS00371">
    <property type="entry name" value="PTS_EIIA_TYPE_1_HIS"/>
    <property type="match status" value="1"/>
</dbReference>
<evidence type="ECO:0000256" key="9">
    <source>
        <dbReference type="ARBA" id="ARBA00023136"/>
    </source>
</evidence>
<dbReference type="PANTHER" id="PTHR30175:SF1">
    <property type="entry name" value="PTS SYSTEM ARBUTIN-, CELLOBIOSE-, AND SALICIN-SPECIFIC EIIBC COMPONENT-RELATED"/>
    <property type="match status" value="1"/>
</dbReference>
<reference evidence="14 15" key="1">
    <citation type="submission" date="2019-05" db="EMBL/GenBank/DDBJ databases">
        <title>The metagenome of a microbial culture collection derived from dairy environment covers the genomic content of the human microbiome.</title>
        <authorList>
            <person name="Roder T."/>
            <person name="Wuthrich D."/>
            <person name="Sattari Z."/>
            <person name="Von Ah U."/>
            <person name="Bar C."/>
            <person name="Ronchi F."/>
            <person name="Macpherson A.J."/>
            <person name="Ganal-Vonarburg S.C."/>
            <person name="Bruggmann R."/>
            <person name="Vergeres G."/>
        </authorList>
    </citation>
    <scope>NUCLEOTIDE SEQUENCE [LARGE SCALE GENOMIC DNA]</scope>
    <source>
        <strain evidence="14 15">FAM 18815</strain>
    </source>
</reference>
<evidence type="ECO:0000256" key="11">
    <source>
        <dbReference type="SAM" id="Phobius"/>
    </source>
</evidence>
<evidence type="ECO:0000256" key="2">
    <source>
        <dbReference type="ARBA" id="ARBA00022448"/>
    </source>
</evidence>
<evidence type="ECO:0000259" key="13">
    <source>
        <dbReference type="PROSITE" id="PS51103"/>
    </source>
</evidence>
<feature type="transmembrane region" description="Helical" evidence="11">
    <location>
        <begin position="38"/>
        <end position="58"/>
    </location>
</feature>
<dbReference type="Pfam" id="PF02378">
    <property type="entry name" value="PTS_EIIC"/>
    <property type="match status" value="1"/>
</dbReference>
<dbReference type="EMBL" id="VBTH01000003">
    <property type="protein sequence ID" value="TLQ05091.1"/>
    <property type="molecule type" value="Genomic_DNA"/>
</dbReference>
<dbReference type="PANTHER" id="PTHR30175">
    <property type="entry name" value="PHOSPHOTRANSFERASE SYSTEM TRANSPORT PROTEIN"/>
    <property type="match status" value="1"/>
</dbReference>
<evidence type="ECO:0000313" key="14">
    <source>
        <dbReference type="EMBL" id="TLQ05091.1"/>
    </source>
</evidence>
<dbReference type="GO" id="GO:0090589">
    <property type="term" value="F:protein-phosphocysteine-trehalose phosphotransferase system transporter activity"/>
    <property type="evidence" value="ECO:0007669"/>
    <property type="project" value="TreeGrafter"/>
</dbReference>
<keyword evidence="9 11" id="KW-0472">Membrane</keyword>
<feature type="domain" description="PTS EIIA type-1" evidence="12">
    <location>
        <begin position="375"/>
        <end position="479"/>
    </location>
</feature>
<evidence type="ECO:0000256" key="8">
    <source>
        <dbReference type="ARBA" id="ARBA00022989"/>
    </source>
</evidence>
<dbReference type="InterPro" id="IPR011055">
    <property type="entry name" value="Dup_hybrid_motif"/>
</dbReference>
<evidence type="ECO:0000256" key="7">
    <source>
        <dbReference type="ARBA" id="ARBA00022692"/>
    </source>
</evidence>
<keyword evidence="2" id="KW-0813">Transport</keyword>
<keyword evidence="4" id="KW-0762">Sugar transport</keyword>
<dbReference type="GO" id="GO:0015771">
    <property type="term" value="P:trehalose transport"/>
    <property type="evidence" value="ECO:0007669"/>
    <property type="project" value="TreeGrafter"/>
</dbReference>
<gene>
    <name evidence="14" type="ORF">FEZ51_02285</name>
</gene>
<comment type="caution">
    <text evidence="14">The sequence shown here is derived from an EMBL/GenBank/DDBJ whole genome shotgun (WGS) entry which is preliminary data.</text>
</comment>
<dbReference type="PROSITE" id="PS51093">
    <property type="entry name" value="PTS_EIIA_TYPE_1"/>
    <property type="match status" value="1"/>
</dbReference>
<dbReference type="Proteomes" id="UP000305541">
    <property type="component" value="Unassembled WGS sequence"/>
</dbReference>